<dbReference type="OrthoDB" id="440566at2759"/>
<dbReference type="EMBL" id="KZ454987">
    <property type="protein sequence ID" value="PKI85696.1"/>
    <property type="molecule type" value="Genomic_DNA"/>
</dbReference>
<protein>
    <submittedName>
        <fullName evidence="2">Uncharacterized protein</fullName>
    </submittedName>
</protein>
<reference evidence="2 3" key="1">
    <citation type="submission" date="2017-10" db="EMBL/GenBank/DDBJ databases">
        <title>A novel species of cold-tolerant Malassezia isolated from bats.</title>
        <authorList>
            <person name="Lorch J.M."/>
            <person name="Palmer J.M."/>
            <person name="Vanderwolf K.J."/>
            <person name="Schmidt K.Z."/>
            <person name="Verant M.L."/>
            <person name="Weller T.J."/>
            <person name="Blehert D.S."/>
        </authorList>
    </citation>
    <scope>NUCLEOTIDE SEQUENCE [LARGE SCALE GENOMIC DNA]</scope>
    <source>
        <strain evidence="2 3">NWHC:44797-103</strain>
    </source>
</reference>
<accession>A0A2N1JGM7</accession>
<dbReference type="InterPro" id="IPR010516">
    <property type="entry name" value="SAP18"/>
</dbReference>
<dbReference type="Pfam" id="PF06487">
    <property type="entry name" value="SAP18"/>
    <property type="match status" value="1"/>
</dbReference>
<proteinExistence type="predicted"/>
<dbReference type="InterPro" id="IPR042534">
    <property type="entry name" value="SAP18_sf"/>
</dbReference>
<feature type="compositionally biased region" description="Basic and acidic residues" evidence="1">
    <location>
        <begin position="157"/>
        <end position="169"/>
    </location>
</feature>
<name>A0A2N1JGM7_9BASI</name>
<dbReference type="STRING" id="2020962.A0A2N1JGM7"/>
<evidence type="ECO:0000256" key="1">
    <source>
        <dbReference type="SAM" id="MobiDB-lite"/>
    </source>
</evidence>
<dbReference type="Proteomes" id="UP000232875">
    <property type="component" value="Unassembled WGS sequence"/>
</dbReference>
<keyword evidence="3" id="KW-1185">Reference proteome</keyword>
<evidence type="ECO:0000313" key="2">
    <source>
        <dbReference type="EMBL" id="PKI85696.1"/>
    </source>
</evidence>
<feature type="region of interest" description="Disordered" evidence="1">
    <location>
        <begin position="157"/>
        <end position="188"/>
    </location>
</feature>
<gene>
    <name evidence="2" type="ORF">MVES_000247</name>
</gene>
<evidence type="ECO:0000313" key="3">
    <source>
        <dbReference type="Proteomes" id="UP000232875"/>
    </source>
</evidence>
<organism evidence="2 3">
    <name type="scientific">Malassezia vespertilionis</name>
    <dbReference type="NCBI Taxonomy" id="2020962"/>
    <lineage>
        <taxon>Eukaryota</taxon>
        <taxon>Fungi</taxon>
        <taxon>Dikarya</taxon>
        <taxon>Basidiomycota</taxon>
        <taxon>Ustilaginomycotina</taxon>
        <taxon>Malasseziomycetes</taxon>
        <taxon>Malasseziales</taxon>
        <taxon>Malasseziaceae</taxon>
        <taxon>Malassezia</taxon>
    </lineage>
</organism>
<dbReference type="AlphaFoldDB" id="A0A2N1JGM7"/>
<feature type="compositionally biased region" description="Polar residues" evidence="1">
    <location>
        <begin position="171"/>
        <end position="188"/>
    </location>
</feature>
<sequence>MSDAHAAPRAENDDSVPFLLTCIISRAEFRPTYDHEVGIYVWPTMTLREVANILYAADPRISRPLSPHDFRVVYKDQALGRYDSHAPVHGVTRTSKQHIDALLDPKEEEGVRAILRRVDRMQQEAQDRRYVDPAWRTLESVGVAPGNVLECVVRREGTRTPRDTRRELSPDTAQNRRGWNARSTRSWS</sequence>
<dbReference type="Gene3D" id="3.10.20.550">
    <property type="entry name" value="ASAP complex, SAP18 subunit"/>
    <property type="match status" value="1"/>
</dbReference>